<evidence type="ECO:0000256" key="2">
    <source>
        <dbReference type="SAM" id="SignalP"/>
    </source>
</evidence>
<comment type="caution">
    <text evidence="4">The sequence shown here is derived from an EMBL/GenBank/DDBJ whole genome shotgun (WGS) entry which is preliminary data.</text>
</comment>
<feature type="signal peptide" evidence="2">
    <location>
        <begin position="1"/>
        <end position="28"/>
    </location>
</feature>
<proteinExistence type="predicted"/>
<reference evidence="4 5" key="1">
    <citation type="submission" date="2024-06" db="EMBL/GenBank/DDBJ databases">
        <title>The Natural Products Discovery Center: Release of the First 8490 Sequenced Strains for Exploring Actinobacteria Biosynthetic Diversity.</title>
        <authorList>
            <person name="Kalkreuter E."/>
            <person name="Kautsar S.A."/>
            <person name="Yang D."/>
            <person name="Bader C.D."/>
            <person name="Teijaro C.N."/>
            <person name="Fluegel L."/>
            <person name="Davis C.M."/>
            <person name="Simpson J.R."/>
            <person name="Lauterbach L."/>
            <person name="Steele A.D."/>
            <person name="Gui C."/>
            <person name="Meng S."/>
            <person name="Li G."/>
            <person name="Viehrig K."/>
            <person name="Ye F."/>
            <person name="Su P."/>
            <person name="Kiefer A.F."/>
            <person name="Nichols A."/>
            <person name="Cepeda A.J."/>
            <person name="Yan W."/>
            <person name="Fan B."/>
            <person name="Jiang Y."/>
            <person name="Adhikari A."/>
            <person name="Zheng C.-J."/>
            <person name="Schuster L."/>
            <person name="Cowan T.M."/>
            <person name="Smanski M.J."/>
            <person name="Chevrette M.G."/>
            <person name="De Carvalho L.P.S."/>
            <person name="Shen B."/>
        </authorList>
    </citation>
    <scope>NUCLEOTIDE SEQUENCE [LARGE SCALE GENOMIC DNA]</scope>
    <source>
        <strain evidence="4 5">NPDC048117</strain>
    </source>
</reference>
<feature type="chain" id="PRO_5046908226" evidence="2">
    <location>
        <begin position="29"/>
        <end position="254"/>
    </location>
</feature>
<feature type="region of interest" description="Disordered" evidence="1">
    <location>
        <begin position="33"/>
        <end position="113"/>
    </location>
</feature>
<dbReference type="Pfam" id="PF14016">
    <property type="entry name" value="DUF4232"/>
    <property type="match status" value="1"/>
</dbReference>
<keyword evidence="5" id="KW-1185">Reference proteome</keyword>
<feature type="compositionally biased region" description="Gly residues" evidence="1">
    <location>
        <begin position="76"/>
        <end position="107"/>
    </location>
</feature>
<feature type="domain" description="DUF4232" evidence="3">
    <location>
        <begin position="118"/>
        <end position="245"/>
    </location>
</feature>
<accession>A0ABV3EIB3</accession>
<organism evidence="4 5">
    <name type="scientific">Streptomyces chilikensis</name>
    <dbReference type="NCBI Taxonomy" id="1194079"/>
    <lineage>
        <taxon>Bacteria</taxon>
        <taxon>Bacillati</taxon>
        <taxon>Actinomycetota</taxon>
        <taxon>Actinomycetes</taxon>
        <taxon>Kitasatosporales</taxon>
        <taxon>Streptomycetaceae</taxon>
        <taxon>Streptomyces</taxon>
    </lineage>
</organism>
<evidence type="ECO:0000256" key="1">
    <source>
        <dbReference type="SAM" id="MobiDB-lite"/>
    </source>
</evidence>
<dbReference type="InterPro" id="IPR025326">
    <property type="entry name" value="DUF4232"/>
</dbReference>
<feature type="compositionally biased region" description="Low complexity" evidence="1">
    <location>
        <begin position="33"/>
        <end position="54"/>
    </location>
</feature>
<sequence length="254" mass="24986">MRVLAARRPRVRVLAAATVAFAAFSLTACQGGADAGAAGSSPQASAPAAGSGADAGKDVKPAGSQKSADGASDAGKGTGSATGSTGGQGTDKGGPAAGSGSDAGRGSGSDSDATAVTCTAANTKIRVTAVSRPINHVLITATNTGDTPCFAYHAPFLRFDDAQAPVPVLRDSIPQAVVTLEPGESAYAGVMTAVATGEGEGGRTAHKLTVTYADRSGDASGRGATVSLPSGGVYVDSSHTVTYWQQEMDLALVW</sequence>
<dbReference type="PROSITE" id="PS51257">
    <property type="entry name" value="PROKAR_LIPOPROTEIN"/>
    <property type="match status" value="1"/>
</dbReference>
<dbReference type="EMBL" id="JBEZNA010000002">
    <property type="protein sequence ID" value="MEU9575934.1"/>
    <property type="molecule type" value="Genomic_DNA"/>
</dbReference>
<evidence type="ECO:0000259" key="3">
    <source>
        <dbReference type="Pfam" id="PF14016"/>
    </source>
</evidence>
<dbReference type="Proteomes" id="UP001551584">
    <property type="component" value="Unassembled WGS sequence"/>
</dbReference>
<protein>
    <submittedName>
        <fullName evidence="4">DUF4232 domain-containing protein</fullName>
    </submittedName>
</protein>
<evidence type="ECO:0000313" key="4">
    <source>
        <dbReference type="EMBL" id="MEU9575934.1"/>
    </source>
</evidence>
<dbReference type="RefSeq" id="WP_359267955.1">
    <property type="nucleotide sequence ID" value="NZ_JBEZNA010000002.1"/>
</dbReference>
<keyword evidence="2" id="KW-0732">Signal</keyword>
<evidence type="ECO:0000313" key="5">
    <source>
        <dbReference type="Proteomes" id="UP001551584"/>
    </source>
</evidence>
<gene>
    <name evidence="4" type="ORF">AB0D95_01300</name>
</gene>
<name>A0ABV3EIB3_9ACTN</name>